<feature type="region of interest" description="Disordered" evidence="1">
    <location>
        <begin position="222"/>
        <end position="249"/>
    </location>
</feature>
<keyword evidence="4" id="KW-1185">Reference proteome</keyword>
<dbReference type="OrthoDB" id="2758521at2759"/>
<accession>A0A2H3J919</accession>
<dbReference type="EMBL" id="KB467942">
    <property type="protein sequence ID" value="PCH38115.1"/>
    <property type="molecule type" value="Genomic_DNA"/>
</dbReference>
<proteinExistence type="predicted"/>
<organism evidence="3 4">
    <name type="scientific">Wolfiporia cocos (strain MD-104)</name>
    <name type="common">Brown rot fungus</name>
    <dbReference type="NCBI Taxonomy" id="742152"/>
    <lineage>
        <taxon>Eukaryota</taxon>
        <taxon>Fungi</taxon>
        <taxon>Dikarya</taxon>
        <taxon>Basidiomycota</taxon>
        <taxon>Agaricomycotina</taxon>
        <taxon>Agaricomycetes</taxon>
        <taxon>Polyporales</taxon>
        <taxon>Phaeolaceae</taxon>
        <taxon>Wolfiporia</taxon>
    </lineage>
</organism>
<name>A0A2H3J919_WOLCO</name>
<dbReference type="Proteomes" id="UP000218811">
    <property type="component" value="Unassembled WGS sequence"/>
</dbReference>
<keyword evidence="2" id="KW-0472">Membrane</keyword>
<protein>
    <recommendedName>
        <fullName evidence="5">Mid2 domain-containing protein</fullName>
    </recommendedName>
</protein>
<evidence type="ECO:0000313" key="4">
    <source>
        <dbReference type="Proteomes" id="UP000218811"/>
    </source>
</evidence>
<feature type="transmembrane region" description="Helical" evidence="2">
    <location>
        <begin position="142"/>
        <end position="166"/>
    </location>
</feature>
<evidence type="ECO:0008006" key="5">
    <source>
        <dbReference type="Google" id="ProtNLM"/>
    </source>
</evidence>
<keyword evidence="2" id="KW-1133">Transmembrane helix</keyword>
<evidence type="ECO:0000256" key="1">
    <source>
        <dbReference type="SAM" id="MobiDB-lite"/>
    </source>
</evidence>
<evidence type="ECO:0000313" key="3">
    <source>
        <dbReference type="EMBL" id="PCH38115.1"/>
    </source>
</evidence>
<dbReference type="AlphaFoldDB" id="A0A2H3J919"/>
<reference evidence="3 4" key="1">
    <citation type="journal article" date="2012" name="Science">
        <title>The Paleozoic origin of enzymatic lignin decomposition reconstructed from 31 fungal genomes.</title>
        <authorList>
            <person name="Floudas D."/>
            <person name="Binder M."/>
            <person name="Riley R."/>
            <person name="Barry K."/>
            <person name="Blanchette R.A."/>
            <person name="Henrissat B."/>
            <person name="Martinez A.T."/>
            <person name="Otillar R."/>
            <person name="Spatafora J.W."/>
            <person name="Yadav J.S."/>
            <person name="Aerts A."/>
            <person name="Benoit I."/>
            <person name="Boyd A."/>
            <person name="Carlson A."/>
            <person name="Copeland A."/>
            <person name="Coutinho P.M."/>
            <person name="de Vries R.P."/>
            <person name="Ferreira P."/>
            <person name="Findley K."/>
            <person name="Foster B."/>
            <person name="Gaskell J."/>
            <person name="Glotzer D."/>
            <person name="Gorecki P."/>
            <person name="Heitman J."/>
            <person name="Hesse C."/>
            <person name="Hori C."/>
            <person name="Igarashi K."/>
            <person name="Jurgens J.A."/>
            <person name="Kallen N."/>
            <person name="Kersten P."/>
            <person name="Kohler A."/>
            <person name="Kuees U."/>
            <person name="Kumar T.K.A."/>
            <person name="Kuo A."/>
            <person name="LaButti K."/>
            <person name="Larrondo L.F."/>
            <person name="Lindquist E."/>
            <person name="Ling A."/>
            <person name="Lombard V."/>
            <person name="Lucas S."/>
            <person name="Lundell T."/>
            <person name="Martin R."/>
            <person name="McLaughlin D.J."/>
            <person name="Morgenstern I."/>
            <person name="Morin E."/>
            <person name="Murat C."/>
            <person name="Nagy L.G."/>
            <person name="Nolan M."/>
            <person name="Ohm R.A."/>
            <person name="Patyshakuliyeva A."/>
            <person name="Rokas A."/>
            <person name="Ruiz-Duenas F.J."/>
            <person name="Sabat G."/>
            <person name="Salamov A."/>
            <person name="Samejima M."/>
            <person name="Schmutz J."/>
            <person name="Slot J.C."/>
            <person name="St John F."/>
            <person name="Stenlid J."/>
            <person name="Sun H."/>
            <person name="Sun S."/>
            <person name="Syed K."/>
            <person name="Tsang A."/>
            <person name="Wiebenga A."/>
            <person name="Young D."/>
            <person name="Pisabarro A."/>
            <person name="Eastwood D.C."/>
            <person name="Martin F."/>
            <person name="Cullen D."/>
            <person name="Grigoriev I.V."/>
            <person name="Hibbett D.S."/>
        </authorList>
    </citation>
    <scope>NUCLEOTIDE SEQUENCE [LARGE SCALE GENOMIC DNA]</scope>
    <source>
        <strain evidence="3 4">MD-104</strain>
    </source>
</reference>
<sequence>MCNIIRTGLGVNTNLTFILDGHPSGTYRHIANPNGPDFEYNVTVFSSQNLAESQHTLVVSTVGQGEPDGALALFDWAMYTYANDTETSSVSPGGNQLTSGSIGYPSNTVTESVPYHISTTTGEAPSSTLSDNTNSATSRSPVATLVGALVGGIAGLLALILAFLYLCRRIRGRAASPSSSAPSTTYQTTSTNAVSMGHPLQTAYAPAVRPPFSRKVLHDMRSGNMRDADPPPSAANHSTAASVTPFPETSMRSYPSTMILPRDNLRGHRGSFLQQADAVKFVAGTVPDEQNVGTVEGSTSADQSVSAFTTVHDSSDLQRRIDMLQAEMDRMRADVAPPPAYDFEEGR</sequence>
<evidence type="ECO:0000256" key="2">
    <source>
        <dbReference type="SAM" id="Phobius"/>
    </source>
</evidence>
<keyword evidence="2" id="KW-0812">Transmembrane</keyword>
<gene>
    <name evidence="3" type="ORF">WOLCODRAFT_149072</name>
</gene>
<dbReference type="STRING" id="742152.A0A2H3J919"/>